<evidence type="ECO:0000256" key="1">
    <source>
        <dbReference type="ARBA" id="ARBA00005336"/>
    </source>
</evidence>
<comment type="caution">
    <text evidence="4">The sequence shown here is derived from an EMBL/GenBank/DDBJ whole genome shotgun (WGS) entry which is preliminary data.</text>
</comment>
<dbReference type="Gene3D" id="3.40.50.1700">
    <property type="entry name" value="Glycoside hydrolase family 3 C-terminal domain"/>
    <property type="match status" value="2"/>
</dbReference>
<gene>
    <name evidence="4" type="ORF">KEM10_20785</name>
</gene>
<dbReference type="InterPro" id="IPR036962">
    <property type="entry name" value="Glyco_hydro_3_N_sf"/>
</dbReference>
<dbReference type="PANTHER" id="PTHR42715:SF10">
    <property type="entry name" value="BETA-GLUCOSIDASE"/>
    <property type="match status" value="1"/>
</dbReference>
<evidence type="ECO:0000313" key="4">
    <source>
        <dbReference type="EMBL" id="MBS2100736.1"/>
    </source>
</evidence>
<dbReference type="SMART" id="SM00758">
    <property type="entry name" value="PA14"/>
    <property type="match status" value="1"/>
</dbReference>
<dbReference type="SUPFAM" id="SSF52279">
    <property type="entry name" value="Beta-D-glucan exohydrolase, C-terminal domain"/>
    <property type="match status" value="1"/>
</dbReference>
<dbReference type="PROSITE" id="PS51257">
    <property type="entry name" value="PROKAR_LIPOPROTEIN"/>
    <property type="match status" value="1"/>
</dbReference>
<dbReference type="InterPro" id="IPR013783">
    <property type="entry name" value="Ig-like_fold"/>
</dbReference>
<dbReference type="Pfam" id="PF14310">
    <property type="entry name" value="Fn3-like"/>
    <property type="match status" value="1"/>
</dbReference>
<sequence>MKRIAQVFLVALVVSACGSKEGWKDASLPEETRVELLLKEMTLQEKVRQMNMTRGDYLKVEGEINEDKVAEQVGDLGLGSIHDFYPKTADEYNTVQRITMENSRLGIPVMLMEEMLHGYLTEGATVFPMPIAMGASWNKELMNKVGKVIGTEARINGAHVALGPTLGIAREPRWGRVAELFSEDTYLTSEMGVQMIQGMGGLEPKSPFSMIAGPKHYAVHSAPISGSNASPVLLGERTARMDFLPTFERAIKEAGALNVMSAYSELDGIPCTGNEWLLTDVLRNEWGFKGYTVSDLGAMRFLWNVHHFAETPQDAIRKATQAGMDMQFYDFTDSTYQATLIDLVQTGKLEEKYIDRAVKGILYTKFSLGLFEEPFITQERIDEYYHCDDHIQTALNIAEEGIVLLENDGTLPLTPNKYKQIAVLGPLANYAELGGYTASGAEGVSLMDGLNAASPKTQFVYEQGATIVGRGTVIDSKYLFHGNGKKGLKASFFNNMELKGEPALTRVDEEVDFEWPWNPYPGIEDDFFSARWEGYIKTDVDVNGWVGTSSDDGSRLYINDELVVDAWKGTTPITKAKYDFKKGVKYNVRYEFFDNQWHATASLRWSKKDEGIARAVRLARQSDLAIITVGENTKTVNENRDVATLGLSSDQEELIKEVHKLGKPYIVVLQNGRPLSTNWVSENANALVEAWFAGEQGGNAIANVLFGKTNPSGRMPVSVAKSVGQLPIYYNQKPTTIYRYVDEDDQPLYPFGYGLSYSSFEYNNLKVAVDESTGDFKVNVSVDVTNTSKVDGKEVVQIYVRDLKSSVTNPIKSLKAFDKQMVKAGETKTFTFTLGKQDLRLWNADKKWAVEAGEFRVMTGSNSNDLSLREEFTLQNSYQLEN</sequence>
<dbReference type="InterPro" id="IPR011658">
    <property type="entry name" value="PA14_dom"/>
</dbReference>
<dbReference type="SUPFAM" id="SSF51445">
    <property type="entry name" value="(Trans)glycosidases"/>
    <property type="match status" value="1"/>
</dbReference>
<dbReference type="PROSITE" id="PS51820">
    <property type="entry name" value="PA14"/>
    <property type="match status" value="1"/>
</dbReference>
<comment type="similarity">
    <text evidence="1">Belongs to the glycosyl hydrolase 3 family.</text>
</comment>
<name>A0ABS5K2J8_9BACT</name>
<dbReference type="PRINTS" id="PR00133">
    <property type="entry name" value="GLHYDRLASE3"/>
</dbReference>
<keyword evidence="2 4" id="KW-0378">Hydrolase</keyword>
<dbReference type="SMART" id="SM01217">
    <property type="entry name" value="Fn3_like"/>
    <property type="match status" value="1"/>
</dbReference>
<dbReference type="GO" id="GO:0016787">
    <property type="term" value="F:hydrolase activity"/>
    <property type="evidence" value="ECO:0007669"/>
    <property type="project" value="UniProtKB-KW"/>
</dbReference>
<dbReference type="EMBL" id="JAGUCO010000028">
    <property type="protein sequence ID" value="MBS2100736.1"/>
    <property type="molecule type" value="Genomic_DNA"/>
</dbReference>
<dbReference type="Gene3D" id="2.60.40.10">
    <property type="entry name" value="Immunoglobulins"/>
    <property type="match status" value="1"/>
</dbReference>
<feature type="domain" description="PA14" evidence="3">
    <location>
        <begin position="483"/>
        <end position="620"/>
    </location>
</feature>
<reference evidence="4 5" key="1">
    <citation type="journal article" date="2015" name="Int. J. Syst. Evol. Microbiol.">
        <title>Carboxylicivirga linearis sp. nov., isolated from a sea cucumber culture pond.</title>
        <authorList>
            <person name="Wang F.Q."/>
            <person name="Zhou Y.X."/>
            <person name="Lin X.Z."/>
            <person name="Chen G.J."/>
            <person name="Du Z.J."/>
        </authorList>
    </citation>
    <scope>NUCLEOTIDE SEQUENCE [LARGE SCALE GENOMIC DNA]</scope>
    <source>
        <strain evidence="4 5">FB218</strain>
    </source>
</reference>
<evidence type="ECO:0000259" key="3">
    <source>
        <dbReference type="PROSITE" id="PS51820"/>
    </source>
</evidence>
<accession>A0ABS5K2J8</accession>
<proteinExistence type="inferred from homology"/>
<evidence type="ECO:0000313" key="5">
    <source>
        <dbReference type="Proteomes" id="UP000708576"/>
    </source>
</evidence>
<dbReference type="Pfam" id="PF01915">
    <property type="entry name" value="Glyco_hydro_3_C"/>
    <property type="match status" value="1"/>
</dbReference>
<dbReference type="InterPro" id="IPR037524">
    <property type="entry name" value="PA14/GLEYA"/>
</dbReference>
<dbReference type="InterPro" id="IPR026891">
    <property type="entry name" value="Fn3-like"/>
</dbReference>
<evidence type="ECO:0000256" key="2">
    <source>
        <dbReference type="ARBA" id="ARBA00022801"/>
    </source>
</evidence>
<dbReference type="PANTHER" id="PTHR42715">
    <property type="entry name" value="BETA-GLUCOSIDASE"/>
    <property type="match status" value="1"/>
</dbReference>
<dbReference type="RefSeq" id="WP_212219167.1">
    <property type="nucleotide sequence ID" value="NZ_JAGUCO010000028.1"/>
</dbReference>
<dbReference type="InterPro" id="IPR001764">
    <property type="entry name" value="Glyco_hydro_3_N"/>
</dbReference>
<dbReference type="InterPro" id="IPR036881">
    <property type="entry name" value="Glyco_hydro_3_C_sf"/>
</dbReference>
<dbReference type="Gene3D" id="3.20.20.300">
    <property type="entry name" value="Glycoside hydrolase, family 3, N-terminal domain"/>
    <property type="match status" value="1"/>
</dbReference>
<dbReference type="InterPro" id="IPR002772">
    <property type="entry name" value="Glyco_hydro_3_C"/>
</dbReference>
<dbReference type="InterPro" id="IPR017853">
    <property type="entry name" value="GH"/>
</dbReference>
<dbReference type="Proteomes" id="UP000708576">
    <property type="component" value="Unassembled WGS sequence"/>
</dbReference>
<dbReference type="Pfam" id="PF07691">
    <property type="entry name" value="PA14"/>
    <property type="match status" value="1"/>
</dbReference>
<dbReference type="InterPro" id="IPR050288">
    <property type="entry name" value="Cellulose_deg_GH3"/>
</dbReference>
<organism evidence="4 5">
    <name type="scientific">Carboxylicivirga linearis</name>
    <dbReference type="NCBI Taxonomy" id="1628157"/>
    <lineage>
        <taxon>Bacteria</taxon>
        <taxon>Pseudomonadati</taxon>
        <taxon>Bacteroidota</taxon>
        <taxon>Bacteroidia</taxon>
        <taxon>Marinilabiliales</taxon>
        <taxon>Marinilabiliaceae</taxon>
        <taxon>Carboxylicivirga</taxon>
    </lineage>
</organism>
<protein>
    <submittedName>
        <fullName evidence="4">Glycoside hydrolase family 3 C-terminal domain-containing protein</fullName>
    </submittedName>
</protein>
<keyword evidence="5" id="KW-1185">Reference proteome</keyword>
<dbReference type="Pfam" id="PF00933">
    <property type="entry name" value="Glyco_hydro_3"/>
    <property type="match status" value="1"/>
</dbReference>